<dbReference type="SUPFAM" id="SSF51735">
    <property type="entry name" value="NAD(P)-binding Rossmann-fold domains"/>
    <property type="match status" value="1"/>
</dbReference>
<evidence type="ECO:0000313" key="1">
    <source>
        <dbReference type="EMBL" id="UOX34996.1"/>
    </source>
</evidence>
<dbReference type="Gene3D" id="3.40.50.720">
    <property type="entry name" value="NAD(P)-binding Rossmann-like Domain"/>
    <property type="match status" value="1"/>
</dbReference>
<dbReference type="RefSeq" id="WP_246918137.1">
    <property type="nucleotide sequence ID" value="NZ_CP090145.1"/>
</dbReference>
<gene>
    <name evidence="1" type="ORF">LXD69_05655</name>
</gene>
<reference evidence="1" key="2">
    <citation type="submission" date="2022-04" db="EMBL/GenBank/DDBJ databases">
        <title>Complete Genome Sequence of Flavobacterium sediminilitoris YSM-43, Isolated from a Tidal Sediment.</title>
        <authorList>
            <person name="Lee P.A."/>
        </authorList>
    </citation>
    <scope>NUCLEOTIDE SEQUENCE</scope>
    <source>
        <strain evidence="1">YSM-43</strain>
    </source>
</reference>
<organism evidence="1 2">
    <name type="scientific">Flavobacterium sediminilitoris</name>
    <dbReference type="NCBI Taxonomy" id="2024526"/>
    <lineage>
        <taxon>Bacteria</taxon>
        <taxon>Pseudomonadati</taxon>
        <taxon>Bacteroidota</taxon>
        <taxon>Flavobacteriia</taxon>
        <taxon>Flavobacteriales</taxon>
        <taxon>Flavobacteriaceae</taxon>
        <taxon>Flavobacterium</taxon>
    </lineage>
</organism>
<accession>A0ABY4HS12</accession>
<dbReference type="InterPro" id="IPR036291">
    <property type="entry name" value="NAD(P)-bd_dom_sf"/>
</dbReference>
<sequence length="291" mass="32773">MAVNKQISILGCGWLGLPLAKKLIENGFSVKGSTTSENKLALLESNKIEPFLLSLFENKVEGNIDDFLNDSEILIIDIPPSLRKDTSISFVTKIKTLVTQIEKSEIKKILFVSSTSVYRDVFPIEKITEETPTNPDTESGRQLVEVEQLLLNNPNFETIILRFGGLIGEDRHPIKHLAGKKDVENPDAPINFIHQEDCIGIITAITQQLLDFDKKNNDVMLKHSGTSKQHDNFVFNAVSPEHPTREKYYQKKASDLNLALPIFTKNSKSKGKIILSTKIETFLSYTFKKEI</sequence>
<dbReference type="PANTHER" id="PTHR48079:SF6">
    <property type="entry name" value="NAD(P)-BINDING DOMAIN-CONTAINING PROTEIN-RELATED"/>
    <property type="match status" value="1"/>
</dbReference>
<name>A0ABY4HS12_9FLAO</name>
<dbReference type="PANTHER" id="PTHR48079">
    <property type="entry name" value="PROTEIN YEEZ"/>
    <property type="match status" value="1"/>
</dbReference>
<dbReference type="InterPro" id="IPR051783">
    <property type="entry name" value="NAD(P)-dependent_oxidoreduct"/>
</dbReference>
<evidence type="ECO:0000313" key="2">
    <source>
        <dbReference type="Proteomes" id="UP000830454"/>
    </source>
</evidence>
<reference evidence="1" key="1">
    <citation type="submission" date="2021-12" db="EMBL/GenBank/DDBJ databases">
        <authorList>
            <person name="Cha I.-T."/>
            <person name="Lee K.-E."/>
            <person name="Park S.-J."/>
        </authorList>
    </citation>
    <scope>NUCLEOTIDE SEQUENCE</scope>
    <source>
        <strain evidence="1">YSM-43</strain>
    </source>
</reference>
<proteinExistence type="predicted"/>
<dbReference type="EMBL" id="CP090145">
    <property type="protein sequence ID" value="UOX34996.1"/>
    <property type="molecule type" value="Genomic_DNA"/>
</dbReference>
<keyword evidence="2" id="KW-1185">Reference proteome</keyword>
<protein>
    <submittedName>
        <fullName evidence="1">SDR family NAD(P)-dependent oxidoreductase</fullName>
    </submittedName>
</protein>
<dbReference type="Proteomes" id="UP000830454">
    <property type="component" value="Chromosome"/>
</dbReference>